<sequence>MGLSYVVGNTLKTRAERRTRDSGPPSFGIPVPDVCPIHCGYQFLLTHSARFHHLMPSFQSRADSALIPAALQLPTGPRPRNSDTGIRYPHPRSHSRKHALSISHGQSAIPQSDPSYFLTPSDFTHVLASSKETTAQDTGHTSRRTSAHEPSFPTDFYVSSRPARVKLEPRRDGVRETGTVDVPSSCSPEI</sequence>
<evidence type="ECO:0000313" key="2">
    <source>
        <dbReference type="EMBL" id="GAO47683.1"/>
    </source>
</evidence>
<protein>
    <submittedName>
        <fullName evidence="2">Uncharacterized protein</fullName>
    </submittedName>
</protein>
<evidence type="ECO:0000313" key="3">
    <source>
        <dbReference type="Proteomes" id="UP000033140"/>
    </source>
</evidence>
<accession>A0A0E9ND04</accession>
<dbReference type="EMBL" id="BACD03000010">
    <property type="protein sequence ID" value="GAO47683.1"/>
    <property type="molecule type" value="Genomic_DNA"/>
</dbReference>
<name>A0A0E9ND04_SAICN</name>
<gene>
    <name evidence="2" type="ORF">G7K_1882-t1</name>
</gene>
<reference evidence="2 3" key="1">
    <citation type="journal article" date="2011" name="J. Gen. Appl. Microbiol.">
        <title>Draft genome sequencing of the enigmatic yeast Saitoella complicata.</title>
        <authorList>
            <person name="Nishida H."/>
            <person name="Hamamoto M."/>
            <person name="Sugiyama J."/>
        </authorList>
    </citation>
    <scope>NUCLEOTIDE SEQUENCE [LARGE SCALE GENOMIC DNA]</scope>
    <source>
        <strain evidence="2 3">NRRL Y-17804</strain>
    </source>
</reference>
<comment type="caution">
    <text evidence="2">The sequence shown here is derived from an EMBL/GenBank/DDBJ whole genome shotgun (WGS) entry which is preliminary data.</text>
</comment>
<feature type="compositionally biased region" description="Basic and acidic residues" evidence="1">
    <location>
        <begin position="165"/>
        <end position="175"/>
    </location>
</feature>
<evidence type="ECO:0000256" key="1">
    <source>
        <dbReference type="SAM" id="MobiDB-lite"/>
    </source>
</evidence>
<reference evidence="2 3" key="3">
    <citation type="journal article" date="2015" name="Genome Announc.">
        <title>Draft Genome Sequence of the Archiascomycetous Yeast Saitoella complicata.</title>
        <authorList>
            <person name="Yamauchi K."/>
            <person name="Kondo S."/>
            <person name="Hamamoto M."/>
            <person name="Takahashi Y."/>
            <person name="Ogura Y."/>
            <person name="Hayashi T."/>
            <person name="Nishida H."/>
        </authorList>
    </citation>
    <scope>NUCLEOTIDE SEQUENCE [LARGE SCALE GENOMIC DNA]</scope>
    <source>
        <strain evidence="2 3">NRRL Y-17804</strain>
    </source>
</reference>
<reference evidence="2 3" key="2">
    <citation type="journal article" date="2014" name="J. Gen. Appl. Microbiol.">
        <title>The early diverging ascomycetous budding yeast Saitoella complicata has three histone deacetylases belonging to the Clr6, Hos2, and Rpd3 lineages.</title>
        <authorList>
            <person name="Nishida H."/>
            <person name="Matsumoto T."/>
            <person name="Kondo S."/>
            <person name="Hamamoto M."/>
            <person name="Yoshikawa H."/>
        </authorList>
    </citation>
    <scope>NUCLEOTIDE SEQUENCE [LARGE SCALE GENOMIC DNA]</scope>
    <source>
        <strain evidence="2 3">NRRL Y-17804</strain>
    </source>
</reference>
<dbReference type="Proteomes" id="UP000033140">
    <property type="component" value="Unassembled WGS sequence"/>
</dbReference>
<organism evidence="2 3">
    <name type="scientific">Saitoella complicata (strain BCRC 22490 / CBS 7301 / JCM 7358 / NBRC 10748 / NRRL Y-17804)</name>
    <dbReference type="NCBI Taxonomy" id="698492"/>
    <lineage>
        <taxon>Eukaryota</taxon>
        <taxon>Fungi</taxon>
        <taxon>Dikarya</taxon>
        <taxon>Ascomycota</taxon>
        <taxon>Taphrinomycotina</taxon>
        <taxon>Taphrinomycotina incertae sedis</taxon>
        <taxon>Saitoella</taxon>
    </lineage>
</organism>
<proteinExistence type="predicted"/>
<feature type="region of interest" description="Disordered" evidence="1">
    <location>
        <begin position="130"/>
        <end position="190"/>
    </location>
</feature>
<feature type="compositionally biased region" description="Polar residues" evidence="1">
    <location>
        <begin position="130"/>
        <end position="139"/>
    </location>
</feature>
<dbReference type="AlphaFoldDB" id="A0A0E9ND04"/>
<keyword evidence="3" id="KW-1185">Reference proteome</keyword>